<sequence>MKNLQERIEAVRNDREHGSRWLVGETIAILEELARAPYSSPEEGLAQLRAAGEELMQARPAMAAIAGAVRRILQAPGGLAGMALEAARLREEYERAPQAIIAHARPLLAGTLMTHSLSGTVLEALHACASQIKRVIVLEGRPRYEGREMARRLQAMNLAVTLITDAEAAIFLPSCTAVVVGADSVLANGDVLNKAGTALLAWASRGYGIPFYVLCESLKISPQSWTGDLSLLEEKEPEEVLDEPIAGIEVRNFYFDRTPGELITAIVTERGFFNKEPLSDFR</sequence>
<dbReference type="Pfam" id="PF01008">
    <property type="entry name" value="IF-2B"/>
    <property type="match status" value="1"/>
</dbReference>
<protein>
    <submittedName>
        <fullName evidence="2">Ribose 1,5-bisphosphate isomerase</fullName>
    </submittedName>
</protein>
<dbReference type="InterPro" id="IPR037171">
    <property type="entry name" value="NagB/RpiA_transferase-like"/>
</dbReference>
<accession>A0A455T411</accession>
<organism evidence="2">
    <name type="scientific">Thermogemmatispora argillosa</name>
    <dbReference type="NCBI Taxonomy" id="2045280"/>
    <lineage>
        <taxon>Bacteria</taxon>
        <taxon>Bacillati</taxon>
        <taxon>Chloroflexota</taxon>
        <taxon>Ktedonobacteria</taxon>
        <taxon>Thermogemmatisporales</taxon>
        <taxon>Thermogemmatisporaceae</taxon>
        <taxon>Thermogemmatispora</taxon>
    </lineage>
</organism>
<dbReference type="PANTHER" id="PTHR43475:SF1">
    <property type="entry name" value="METHYLTHIORIBOSE-1-PHOSPHATE ISOMERASE"/>
    <property type="match status" value="1"/>
</dbReference>
<evidence type="ECO:0000313" key="2">
    <source>
        <dbReference type="EMBL" id="BBH93961.1"/>
    </source>
</evidence>
<dbReference type="SUPFAM" id="SSF100950">
    <property type="entry name" value="NagB/RpiA/CoA transferase-like"/>
    <property type="match status" value="1"/>
</dbReference>
<gene>
    <name evidence="2" type="ORF">KTA_21600</name>
</gene>
<dbReference type="PANTHER" id="PTHR43475">
    <property type="entry name" value="METHYLTHIORIBOSE-1-PHOSPHATE ISOMERASE"/>
    <property type="match status" value="1"/>
</dbReference>
<keyword evidence="2" id="KW-0413">Isomerase</keyword>
<reference evidence="2" key="1">
    <citation type="submission" date="2018-12" db="EMBL/GenBank/DDBJ databases">
        <title>Novel natural products biosynthetic potential of the class Ktedonobacteria.</title>
        <authorList>
            <person name="Zheng Y."/>
            <person name="Saitou A."/>
            <person name="Wang C.M."/>
            <person name="Toyoda A."/>
            <person name="Minakuchi Y."/>
            <person name="Sekiguchi Y."/>
            <person name="Ueda K."/>
            <person name="Takano H."/>
            <person name="Sakai Y."/>
            <person name="Yokota A."/>
            <person name="Yabe S."/>
        </authorList>
    </citation>
    <scope>NUCLEOTIDE SEQUENCE</scope>
    <source>
        <strain evidence="2">A3-2</strain>
    </source>
</reference>
<dbReference type="InterPro" id="IPR042529">
    <property type="entry name" value="IF_2B-like_C"/>
</dbReference>
<dbReference type="EMBL" id="AP019377">
    <property type="protein sequence ID" value="BBH93961.1"/>
    <property type="molecule type" value="Genomic_DNA"/>
</dbReference>
<evidence type="ECO:0000256" key="1">
    <source>
        <dbReference type="RuleBase" id="RU003814"/>
    </source>
</evidence>
<dbReference type="InterPro" id="IPR000649">
    <property type="entry name" value="IF-2B-related"/>
</dbReference>
<dbReference type="Gene3D" id="1.20.120.420">
    <property type="entry name" value="translation initiation factor eif-2b, domain 1"/>
    <property type="match status" value="1"/>
</dbReference>
<dbReference type="GO" id="GO:0046523">
    <property type="term" value="F:S-methyl-5-thioribose-1-phosphate isomerase activity"/>
    <property type="evidence" value="ECO:0007669"/>
    <property type="project" value="TreeGrafter"/>
</dbReference>
<dbReference type="GO" id="GO:0019509">
    <property type="term" value="P:L-methionine salvage from methylthioadenosine"/>
    <property type="evidence" value="ECO:0007669"/>
    <property type="project" value="TreeGrafter"/>
</dbReference>
<name>A0A455T411_9CHLR</name>
<proteinExistence type="inferred from homology"/>
<dbReference type="AlphaFoldDB" id="A0A455T411"/>
<comment type="similarity">
    <text evidence="1">Belongs to the eIF-2B alpha/beta/delta subunits family.</text>
</comment>
<dbReference type="Gene3D" id="3.40.50.10470">
    <property type="entry name" value="Translation initiation factor eif-2b, domain 2"/>
    <property type="match status" value="1"/>
</dbReference>
<dbReference type="InterPro" id="IPR027363">
    <property type="entry name" value="M1Pi_N"/>
</dbReference>